<evidence type="ECO:0000313" key="2">
    <source>
        <dbReference type="Proteomes" id="UP000326396"/>
    </source>
</evidence>
<protein>
    <submittedName>
        <fullName evidence="1">Uncharacterized protein</fullName>
    </submittedName>
</protein>
<sequence>MTTTIATSPHQASCCSNHCDNDYNLLRRNLRFRCDKMALTENDVCGGKVKCQTNLFADGKYGKQSFESFYEAVRLDMQNACALTHCSILYKDEGPLVEAAEVLLC</sequence>
<name>A0A5N6PVC1_9ASTR</name>
<comment type="caution">
    <text evidence="1">The sequence shown here is derived from an EMBL/GenBank/DDBJ whole genome shotgun (WGS) entry which is preliminary data.</text>
</comment>
<dbReference type="Proteomes" id="UP000326396">
    <property type="component" value="Linkage Group LG10"/>
</dbReference>
<proteinExistence type="predicted"/>
<organism evidence="1 2">
    <name type="scientific">Mikania micrantha</name>
    <name type="common">bitter vine</name>
    <dbReference type="NCBI Taxonomy" id="192012"/>
    <lineage>
        <taxon>Eukaryota</taxon>
        <taxon>Viridiplantae</taxon>
        <taxon>Streptophyta</taxon>
        <taxon>Embryophyta</taxon>
        <taxon>Tracheophyta</taxon>
        <taxon>Spermatophyta</taxon>
        <taxon>Magnoliopsida</taxon>
        <taxon>eudicotyledons</taxon>
        <taxon>Gunneridae</taxon>
        <taxon>Pentapetalae</taxon>
        <taxon>asterids</taxon>
        <taxon>campanulids</taxon>
        <taxon>Asterales</taxon>
        <taxon>Asteraceae</taxon>
        <taxon>Asteroideae</taxon>
        <taxon>Heliantheae alliance</taxon>
        <taxon>Eupatorieae</taxon>
        <taxon>Mikania</taxon>
    </lineage>
</organism>
<keyword evidence="2" id="KW-1185">Reference proteome</keyword>
<dbReference type="EMBL" id="SZYD01000002">
    <property type="protein sequence ID" value="KAD7117123.1"/>
    <property type="molecule type" value="Genomic_DNA"/>
</dbReference>
<reference evidence="1 2" key="1">
    <citation type="submission" date="2019-05" db="EMBL/GenBank/DDBJ databases">
        <title>Mikania micrantha, genome provides insights into the molecular mechanism of rapid growth.</title>
        <authorList>
            <person name="Liu B."/>
        </authorList>
    </citation>
    <scope>NUCLEOTIDE SEQUENCE [LARGE SCALE GENOMIC DNA]</scope>
    <source>
        <strain evidence="1">NLD-2019</strain>
        <tissue evidence="1">Leaf</tissue>
    </source>
</reference>
<accession>A0A5N6PVC1</accession>
<evidence type="ECO:0000313" key="1">
    <source>
        <dbReference type="EMBL" id="KAD7117123.1"/>
    </source>
</evidence>
<dbReference type="AlphaFoldDB" id="A0A5N6PVC1"/>
<gene>
    <name evidence="1" type="ORF">E3N88_04391</name>
</gene>
<dbReference type="OrthoDB" id="1692319at2759"/>